<evidence type="ECO:0000313" key="1">
    <source>
        <dbReference type="EMBL" id="GEN26994.1"/>
    </source>
</evidence>
<dbReference type="Proteomes" id="UP000321303">
    <property type="component" value="Unassembled WGS sequence"/>
</dbReference>
<reference evidence="1 2" key="1">
    <citation type="submission" date="2019-07" db="EMBL/GenBank/DDBJ databases">
        <title>Whole genome shotgun sequence of Halomonas variabilis NBRC 102410.</title>
        <authorList>
            <person name="Hosoyama A."/>
            <person name="Uohara A."/>
            <person name="Ohji S."/>
            <person name="Ichikawa N."/>
        </authorList>
    </citation>
    <scope>NUCLEOTIDE SEQUENCE [LARGE SCALE GENOMIC DNA]</scope>
    <source>
        <strain evidence="1 2">NBRC 102410</strain>
    </source>
</reference>
<keyword evidence="2" id="KW-1185">Reference proteome</keyword>
<evidence type="ECO:0000313" key="2">
    <source>
        <dbReference type="Proteomes" id="UP000321303"/>
    </source>
</evidence>
<gene>
    <name evidence="1" type="ORF">HVA01_06400</name>
</gene>
<protein>
    <submittedName>
        <fullName evidence="1">Uncharacterized protein</fullName>
    </submittedName>
</protein>
<sequence length="47" mass="5300">MNELILAGMLMSLVVVSGGMVWSQHREHHGKKSLTDSAFSWIIKRFA</sequence>
<organism evidence="1 2">
    <name type="scientific">Halovibrio variabilis</name>
    <dbReference type="NCBI Taxonomy" id="31910"/>
    <lineage>
        <taxon>Bacteria</taxon>
        <taxon>Pseudomonadati</taxon>
        <taxon>Pseudomonadota</taxon>
        <taxon>Gammaproteobacteria</taxon>
        <taxon>Oceanospirillales</taxon>
        <taxon>Halomonadaceae</taxon>
        <taxon>Halovibrio</taxon>
    </lineage>
</organism>
<accession>A0A511UK80</accession>
<proteinExistence type="predicted"/>
<name>A0A511UK80_9GAMM</name>
<dbReference type="RefSeq" id="WP_170243460.1">
    <property type="nucleotide sequence ID" value="NZ_BJXV01000002.1"/>
</dbReference>
<comment type="caution">
    <text evidence="1">The sequence shown here is derived from an EMBL/GenBank/DDBJ whole genome shotgun (WGS) entry which is preliminary data.</text>
</comment>
<dbReference type="AlphaFoldDB" id="A0A511UK80"/>
<dbReference type="EMBL" id="BJXV01000002">
    <property type="protein sequence ID" value="GEN26994.1"/>
    <property type="molecule type" value="Genomic_DNA"/>
</dbReference>